<evidence type="ECO:0000256" key="6">
    <source>
        <dbReference type="ARBA" id="ARBA00023170"/>
    </source>
</evidence>
<evidence type="ECO:0000256" key="5">
    <source>
        <dbReference type="ARBA" id="ARBA00023136"/>
    </source>
</evidence>
<proteinExistence type="predicted"/>
<keyword evidence="2" id="KW-0812">Transmembrane</keyword>
<evidence type="ECO:0000256" key="7">
    <source>
        <dbReference type="ARBA" id="ARBA00023180"/>
    </source>
</evidence>
<dbReference type="EMBL" id="CABDUW010002178">
    <property type="protein sequence ID" value="VTJ85777.1"/>
    <property type="molecule type" value="Genomic_DNA"/>
</dbReference>
<feature type="compositionally biased region" description="Gly residues" evidence="8">
    <location>
        <begin position="283"/>
        <end position="292"/>
    </location>
</feature>
<dbReference type="InterPro" id="IPR013783">
    <property type="entry name" value="Ig-like_fold"/>
</dbReference>
<gene>
    <name evidence="11" type="ORF">MONAX_5E043238</name>
</gene>
<feature type="region of interest" description="Disordered" evidence="8">
    <location>
        <begin position="124"/>
        <end position="155"/>
    </location>
</feature>
<evidence type="ECO:0000313" key="12">
    <source>
        <dbReference type="Proteomes" id="UP000335636"/>
    </source>
</evidence>
<feature type="compositionally biased region" description="Polar residues" evidence="8">
    <location>
        <begin position="72"/>
        <end position="84"/>
    </location>
</feature>
<organism evidence="11 12">
    <name type="scientific">Marmota monax</name>
    <name type="common">Woodchuck</name>
    <dbReference type="NCBI Taxonomy" id="9995"/>
    <lineage>
        <taxon>Eukaryota</taxon>
        <taxon>Metazoa</taxon>
        <taxon>Chordata</taxon>
        <taxon>Craniata</taxon>
        <taxon>Vertebrata</taxon>
        <taxon>Euteleostomi</taxon>
        <taxon>Mammalia</taxon>
        <taxon>Eutheria</taxon>
        <taxon>Euarchontoglires</taxon>
        <taxon>Glires</taxon>
        <taxon>Rodentia</taxon>
        <taxon>Sciuromorpha</taxon>
        <taxon>Sciuridae</taxon>
        <taxon>Xerinae</taxon>
        <taxon>Marmotini</taxon>
        <taxon>Marmota</taxon>
    </lineage>
</organism>
<dbReference type="Pfam" id="PF09240">
    <property type="entry name" value="IL6Ra-bind"/>
    <property type="match status" value="1"/>
</dbReference>
<dbReference type="AlphaFoldDB" id="A0A5E4CVE0"/>
<evidence type="ECO:0000259" key="9">
    <source>
        <dbReference type="Pfam" id="PF09240"/>
    </source>
</evidence>
<dbReference type="InterPro" id="IPR036116">
    <property type="entry name" value="FN3_sf"/>
</dbReference>
<feature type="region of interest" description="Disordered" evidence="8">
    <location>
        <begin position="271"/>
        <end position="299"/>
    </location>
</feature>
<protein>
    <submittedName>
        <fullName evidence="11">Uncharacterized protein</fullName>
    </submittedName>
</protein>
<keyword evidence="12" id="KW-1185">Reference proteome</keyword>
<keyword evidence="6" id="KW-0675">Receptor</keyword>
<feature type="compositionally biased region" description="Basic and acidic residues" evidence="8">
    <location>
        <begin position="28"/>
        <end position="39"/>
    </location>
</feature>
<sequence>MTAASSPCPHEATRCHSRGPHVSPPAAVERDAGSADRQRPQPRAGDPPEPGSVTRAGDPVISPRKGMWANPRASSAAHSDTQGDIQGDSWRLPAASATGGTGDPDGADRAASLIRAFAAAATRWPRSPGDLRPGRNPRGHRAPDDSCVPESPPAEPGPVMAALWASAWLLMLVRPALGEGQQTLAGDSASPVLNLKLDARKKLLTWRYSREVTQHSCRVVTPLAPATSTSPRVTADLAYRCAFPNALLHRGATLTLRGSSQGADFEEELVFPSAGDSGHPGPQRGGQQGARGAGPREGSRATGFSCIIYDVRFMNCSWTRGPAAPADVQYHLYSWFSRSGGQAWDGEGGKVSWGTFGSPGWAWKETRELGEAKTTDNYFFLLNGTSNEVAVQFLDFAPLVAFKIGKTGSQDNAPEVQ</sequence>
<evidence type="ECO:0000259" key="10">
    <source>
        <dbReference type="Pfam" id="PF18611"/>
    </source>
</evidence>
<accession>A0A5E4CVE0</accession>
<evidence type="ECO:0000256" key="8">
    <source>
        <dbReference type="SAM" id="MobiDB-lite"/>
    </source>
</evidence>
<evidence type="ECO:0000256" key="2">
    <source>
        <dbReference type="ARBA" id="ARBA00022692"/>
    </source>
</evidence>
<evidence type="ECO:0000256" key="1">
    <source>
        <dbReference type="ARBA" id="ARBA00004479"/>
    </source>
</evidence>
<dbReference type="Pfam" id="PF18611">
    <property type="entry name" value="IL3Ra_N"/>
    <property type="match status" value="1"/>
</dbReference>
<comment type="subcellular location">
    <subcellularLocation>
        <location evidence="1">Membrane</location>
        <topology evidence="1">Single-pass type I membrane protein</topology>
    </subcellularLocation>
</comment>
<reference evidence="11" key="1">
    <citation type="submission" date="2019-04" db="EMBL/GenBank/DDBJ databases">
        <authorList>
            <person name="Alioto T."/>
            <person name="Alioto T."/>
        </authorList>
    </citation>
    <scope>NUCLEOTIDE SEQUENCE [LARGE SCALE GENOMIC DNA]</scope>
</reference>
<keyword evidence="5" id="KW-0472">Membrane</keyword>
<dbReference type="GO" id="GO:0016020">
    <property type="term" value="C:membrane"/>
    <property type="evidence" value="ECO:0007669"/>
    <property type="project" value="UniProtKB-SubCell"/>
</dbReference>
<dbReference type="Proteomes" id="UP000335636">
    <property type="component" value="Unassembled WGS sequence"/>
</dbReference>
<keyword evidence="7" id="KW-0325">Glycoprotein</keyword>
<evidence type="ECO:0000313" key="11">
    <source>
        <dbReference type="EMBL" id="VTJ85777.1"/>
    </source>
</evidence>
<evidence type="ECO:0000256" key="3">
    <source>
        <dbReference type="ARBA" id="ARBA00022729"/>
    </source>
</evidence>
<keyword evidence="3" id="KW-0732">Signal</keyword>
<feature type="domain" description="IL-3 receptor alpha chain N-terminal" evidence="10">
    <location>
        <begin position="193"/>
        <end position="272"/>
    </location>
</feature>
<comment type="caution">
    <text evidence="11">The sequence shown here is derived from an EMBL/GenBank/DDBJ whole genome shotgun (WGS) entry which is preliminary data.</text>
</comment>
<evidence type="ECO:0000256" key="4">
    <source>
        <dbReference type="ARBA" id="ARBA00022989"/>
    </source>
</evidence>
<dbReference type="InterPro" id="IPR040907">
    <property type="entry name" value="IL3Ra_N"/>
</dbReference>
<keyword evidence="4" id="KW-1133">Transmembrane helix</keyword>
<dbReference type="InterPro" id="IPR015321">
    <property type="entry name" value="TypeI_recpt_CBD"/>
</dbReference>
<dbReference type="Gene3D" id="2.60.40.10">
    <property type="entry name" value="Immunoglobulins"/>
    <property type="match status" value="1"/>
</dbReference>
<feature type="region of interest" description="Disordered" evidence="8">
    <location>
        <begin position="1"/>
        <end position="108"/>
    </location>
</feature>
<dbReference type="SUPFAM" id="SSF49265">
    <property type="entry name" value="Fibronectin type III"/>
    <property type="match status" value="1"/>
</dbReference>
<feature type="domain" description="Type I cytokine receptor cytokine-binding" evidence="9">
    <location>
        <begin position="305"/>
        <end position="339"/>
    </location>
</feature>
<name>A0A5E4CVE0_MARMO</name>